<dbReference type="PANTHER" id="PTHR36766:SF38">
    <property type="entry name" value="DISEASE RESISTANCE PROTEIN RGA3"/>
    <property type="match status" value="1"/>
</dbReference>
<keyword evidence="3" id="KW-0547">Nucleotide-binding</keyword>
<reference evidence="10 11" key="1">
    <citation type="submission" date="2019-06" db="EMBL/GenBank/DDBJ databases">
        <title>WGS assembly of Gossypium darwinii.</title>
        <authorList>
            <person name="Chen Z.J."/>
            <person name="Sreedasyam A."/>
            <person name="Ando A."/>
            <person name="Song Q."/>
            <person name="De L."/>
            <person name="Hulse-Kemp A."/>
            <person name="Ding M."/>
            <person name="Ye W."/>
            <person name="Kirkbride R."/>
            <person name="Jenkins J."/>
            <person name="Plott C."/>
            <person name="Lovell J."/>
            <person name="Lin Y.-M."/>
            <person name="Vaughn R."/>
            <person name="Liu B."/>
            <person name="Li W."/>
            <person name="Simpson S."/>
            <person name="Scheffler B."/>
            <person name="Saski C."/>
            <person name="Grover C."/>
            <person name="Hu G."/>
            <person name="Conover J."/>
            <person name="Carlson J."/>
            <person name="Shu S."/>
            <person name="Boston L."/>
            <person name="Williams M."/>
            <person name="Peterson D."/>
            <person name="Mcgee K."/>
            <person name="Jones D."/>
            <person name="Wendel J."/>
            <person name="Stelly D."/>
            <person name="Grimwood J."/>
            <person name="Schmutz J."/>
        </authorList>
    </citation>
    <scope>NUCLEOTIDE SEQUENCE [LARGE SCALE GENOMIC DNA]</scope>
    <source>
        <strain evidence="10">1808015.09</strain>
    </source>
</reference>
<dbReference type="PRINTS" id="PR00364">
    <property type="entry name" value="DISEASERSIST"/>
</dbReference>
<dbReference type="Gene3D" id="1.10.10.10">
    <property type="entry name" value="Winged helix-like DNA-binding domain superfamily/Winged helix DNA-binding domain"/>
    <property type="match status" value="1"/>
</dbReference>
<dbReference type="InterPro" id="IPR036388">
    <property type="entry name" value="WH-like_DNA-bd_sf"/>
</dbReference>
<protein>
    <recommendedName>
        <fullName evidence="12">Disease resistance protein RGA3</fullName>
    </recommendedName>
</protein>
<evidence type="ECO:0000259" key="6">
    <source>
        <dbReference type="Pfam" id="PF00931"/>
    </source>
</evidence>
<dbReference type="InterPro" id="IPR058922">
    <property type="entry name" value="WHD_DRP"/>
</dbReference>
<feature type="domain" description="Disease resistance protein winged helix" evidence="8">
    <location>
        <begin position="430"/>
        <end position="503"/>
    </location>
</feature>
<dbReference type="EMBL" id="CM017697">
    <property type="protein sequence ID" value="TYG99101.1"/>
    <property type="molecule type" value="Genomic_DNA"/>
</dbReference>
<evidence type="ECO:0000313" key="11">
    <source>
        <dbReference type="Proteomes" id="UP000323506"/>
    </source>
</evidence>
<dbReference type="PROSITE" id="PS51450">
    <property type="entry name" value="LRR"/>
    <property type="match status" value="1"/>
</dbReference>
<dbReference type="InterPro" id="IPR027417">
    <property type="entry name" value="P-loop_NTPase"/>
</dbReference>
<evidence type="ECO:0000259" key="8">
    <source>
        <dbReference type="Pfam" id="PF23559"/>
    </source>
</evidence>
<dbReference type="GO" id="GO:0043531">
    <property type="term" value="F:ADP binding"/>
    <property type="evidence" value="ECO:0007669"/>
    <property type="project" value="InterPro"/>
</dbReference>
<dbReference type="Gene3D" id="1.10.8.430">
    <property type="entry name" value="Helical domain of apoptotic protease-activating factors"/>
    <property type="match status" value="1"/>
</dbReference>
<feature type="domain" description="R13L1/DRL21-like LRR repeat region" evidence="9">
    <location>
        <begin position="702"/>
        <end position="824"/>
    </location>
</feature>
<sequence>MAEGILFNLAGDVVEGLASLAAQELRVAWGFKDEINKLSKTASVIRAVLRDAEDHRNHNNHQLTLWLKELKDVLYDVEDLLDDFSTEALRRKLVAGNDTVKEVRLFFSKSNQLAYSLKMGHKVKALRERLDAIVADRANFHLTNHPLELPIEVRERDQTHSFVRAQEIIGRDYDKKKIVKLLLESKAKENVSIVPIVGIGGLGKTTLAKMLFNDENVVKHFELKMWVCVSEKFELKVIVQNISEAATESKPDKELQMQTLQNRLRDNIDGKKYLLVLDDVWNDDLEKWLSLKTLLLDGAKGSWIVVTTRSEAVARITGTVSSHLLRGLSRSESWSLLKQMACKEESLESNGSRLKAIGMEIADKCGGVPLALRAIGRVLYKKAEVEWVKVKDNVHKYIARPESGILPILKLSYDHLPPHLKQCFAYCSLIPKDTKFGVKRLIRYWMAQGFIQPTSGNDDDLEDVGHEYFKDLLWRYFFQADEEDEDSGNVECFIMHDLMHDLACSVAATVCCVASLEAENVNERTRHASFEDRLYFSHGIPTTLLKATRVRSFIQINSGHMDLSFNQKKGGHMGLSTCSALISNFKYLRNLDLSSLAIKKLPHSIGELKHLRDLDLSGNRDIRKLPGSLCRLQNLQTLDLFGCWSLENLPSKTSRLVSLMHLNIRQCTNLCYMPRGLGKLTCLQTLCKFVVGKKKGREVCGLRELQGLNNLKGELGVSCLENAGIPELRSTYLKDKLNLKSLEFKWSRWSWTRREDEMVLECLQPPPNLEILKVEGYAGTKLSSWLSSMTMMNVTQLTLKNCTKCKHLPPLHRLSSLKLLKLSRLVALENVSETEMQKELFSAKPTTIFFPSLEELWIRDCPNLKGWWRPGDVGEASNAQRPCFPCLSELHIYMCPNLTSMPLFPSIETLYLKETRWKPLIQPTIKMKSATLKLAPSSSCSIFTPFCKLETLWLKDMEELDSLPDEFLQNLTSLWDLRIERCFNLTSMPEGMHCLTSLKHLKISTCPQLRERCRRDIGADWPNISHIQRISIDSTCQILLITGKEIPLLQAVSTPPQSKTDKPVIYSKDGNVTALIWGASPQSRSDRQKDRVETNPEQLAAASAQADISLKLCAFFLCC</sequence>
<dbReference type="Pfam" id="PF13855">
    <property type="entry name" value="LRR_8"/>
    <property type="match status" value="1"/>
</dbReference>
<dbReference type="Gene3D" id="3.40.50.300">
    <property type="entry name" value="P-loop containing nucleotide triphosphate hydrolases"/>
    <property type="match status" value="1"/>
</dbReference>
<evidence type="ECO:0000259" key="9">
    <source>
        <dbReference type="Pfam" id="PF25019"/>
    </source>
</evidence>
<dbReference type="PANTHER" id="PTHR36766">
    <property type="entry name" value="PLANT BROAD-SPECTRUM MILDEW RESISTANCE PROTEIN RPW8"/>
    <property type="match status" value="1"/>
</dbReference>
<evidence type="ECO:0000256" key="4">
    <source>
        <dbReference type="ARBA" id="ARBA00022821"/>
    </source>
</evidence>
<feature type="domain" description="Disease resistance N-terminal" evidence="7">
    <location>
        <begin position="12"/>
        <end position="100"/>
    </location>
</feature>
<feature type="domain" description="NB-ARC" evidence="6">
    <location>
        <begin position="172"/>
        <end position="345"/>
    </location>
</feature>
<dbReference type="Pfam" id="PF23559">
    <property type="entry name" value="WHD_DRP"/>
    <property type="match status" value="1"/>
</dbReference>
<dbReference type="GO" id="GO:0051707">
    <property type="term" value="P:response to other organism"/>
    <property type="evidence" value="ECO:0007669"/>
    <property type="project" value="UniProtKB-ARBA"/>
</dbReference>
<dbReference type="SUPFAM" id="SSF52047">
    <property type="entry name" value="RNI-like"/>
    <property type="match status" value="1"/>
</dbReference>
<keyword evidence="4" id="KW-0611">Plant defense</keyword>
<dbReference type="Gene3D" id="1.20.5.4130">
    <property type="match status" value="1"/>
</dbReference>
<dbReference type="InterPro" id="IPR042197">
    <property type="entry name" value="Apaf_helical"/>
</dbReference>
<dbReference type="SUPFAM" id="SSF52540">
    <property type="entry name" value="P-loop containing nucleoside triphosphate hydrolases"/>
    <property type="match status" value="1"/>
</dbReference>
<keyword evidence="5" id="KW-0067">ATP-binding</keyword>
<evidence type="ECO:0000256" key="3">
    <source>
        <dbReference type="ARBA" id="ARBA00022741"/>
    </source>
</evidence>
<organism evidence="10 11">
    <name type="scientific">Gossypium darwinii</name>
    <name type="common">Darwin's cotton</name>
    <name type="synonym">Gossypium barbadense var. darwinii</name>
    <dbReference type="NCBI Taxonomy" id="34276"/>
    <lineage>
        <taxon>Eukaryota</taxon>
        <taxon>Viridiplantae</taxon>
        <taxon>Streptophyta</taxon>
        <taxon>Embryophyta</taxon>
        <taxon>Tracheophyta</taxon>
        <taxon>Spermatophyta</taxon>
        <taxon>Magnoliopsida</taxon>
        <taxon>eudicotyledons</taxon>
        <taxon>Gunneridae</taxon>
        <taxon>Pentapetalae</taxon>
        <taxon>rosids</taxon>
        <taxon>malvids</taxon>
        <taxon>Malvales</taxon>
        <taxon>Malvaceae</taxon>
        <taxon>Malvoideae</taxon>
        <taxon>Gossypium</taxon>
    </lineage>
</organism>
<accession>A0A5D2F107</accession>
<dbReference type="GO" id="GO:0005524">
    <property type="term" value="F:ATP binding"/>
    <property type="evidence" value="ECO:0007669"/>
    <property type="project" value="UniProtKB-KW"/>
</dbReference>
<keyword evidence="2" id="KW-0677">Repeat</keyword>
<gene>
    <name evidence="10" type="ORF">ES288_A10G168900v1</name>
</gene>
<dbReference type="Gene3D" id="3.80.10.10">
    <property type="entry name" value="Ribonuclease Inhibitor"/>
    <property type="match status" value="2"/>
</dbReference>
<evidence type="ECO:0000256" key="5">
    <source>
        <dbReference type="ARBA" id="ARBA00022840"/>
    </source>
</evidence>
<name>A0A5D2F107_GOSDA</name>
<dbReference type="InterPro" id="IPR002182">
    <property type="entry name" value="NB-ARC"/>
</dbReference>
<dbReference type="GO" id="GO:0006952">
    <property type="term" value="P:defense response"/>
    <property type="evidence" value="ECO:0007669"/>
    <property type="project" value="UniProtKB-KW"/>
</dbReference>
<dbReference type="InterPro" id="IPR056789">
    <property type="entry name" value="LRR_R13L1-DRL21"/>
</dbReference>
<proteinExistence type="predicted"/>
<dbReference type="Proteomes" id="UP000323506">
    <property type="component" value="Chromosome A10"/>
</dbReference>
<dbReference type="FunFam" id="3.40.50.300:FF:001091">
    <property type="entry name" value="Probable disease resistance protein At1g61300"/>
    <property type="match status" value="1"/>
</dbReference>
<dbReference type="SUPFAM" id="SSF52058">
    <property type="entry name" value="L domain-like"/>
    <property type="match status" value="1"/>
</dbReference>
<evidence type="ECO:0008006" key="12">
    <source>
        <dbReference type="Google" id="ProtNLM"/>
    </source>
</evidence>
<dbReference type="Pfam" id="PF25019">
    <property type="entry name" value="LRR_R13L1-DRL21"/>
    <property type="match status" value="1"/>
</dbReference>
<dbReference type="InterPro" id="IPR001611">
    <property type="entry name" value="Leu-rich_rpt"/>
</dbReference>
<dbReference type="Pfam" id="PF18052">
    <property type="entry name" value="Rx_N"/>
    <property type="match status" value="1"/>
</dbReference>
<evidence type="ECO:0000313" key="10">
    <source>
        <dbReference type="EMBL" id="TYG99101.1"/>
    </source>
</evidence>
<dbReference type="AlphaFoldDB" id="A0A5D2F107"/>
<keyword evidence="11" id="KW-1185">Reference proteome</keyword>
<dbReference type="InterPro" id="IPR032675">
    <property type="entry name" value="LRR_dom_sf"/>
</dbReference>
<keyword evidence="1" id="KW-0433">Leucine-rich repeat</keyword>
<dbReference type="FunFam" id="1.10.10.10:FF:000322">
    <property type="entry name" value="Probable disease resistance protein At1g63360"/>
    <property type="match status" value="1"/>
</dbReference>
<dbReference type="Pfam" id="PF00931">
    <property type="entry name" value="NB-ARC"/>
    <property type="match status" value="1"/>
</dbReference>
<dbReference type="InterPro" id="IPR041118">
    <property type="entry name" value="Rx_N"/>
</dbReference>
<evidence type="ECO:0000259" key="7">
    <source>
        <dbReference type="Pfam" id="PF18052"/>
    </source>
</evidence>
<evidence type="ECO:0000256" key="2">
    <source>
        <dbReference type="ARBA" id="ARBA00022737"/>
    </source>
</evidence>
<evidence type="ECO:0000256" key="1">
    <source>
        <dbReference type="ARBA" id="ARBA00022614"/>
    </source>
</evidence>